<keyword evidence="2" id="KW-0472">Membrane</keyword>
<accession>A0AAE9BYC6</accession>
<dbReference type="EMBL" id="MZ334528">
    <property type="protein sequence ID" value="UBF23455.1"/>
    <property type="molecule type" value="Genomic_DNA"/>
</dbReference>
<keyword evidence="2" id="KW-0812">Transmembrane</keyword>
<evidence type="ECO:0000256" key="2">
    <source>
        <dbReference type="SAM" id="Phobius"/>
    </source>
</evidence>
<evidence type="ECO:0000313" key="4">
    <source>
        <dbReference type="Proteomes" id="UP000827176"/>
    </source>
</evidence>
<keyword evidence="2" id="KW-1133">Transmembrane helix</keyword>
<evidence type="ECO:0000256" key="1">
    <source>
        <dbReference type="SAM" id="MobiDB-lite"/>
    </source>
</evidence>
<reference evidence="3" key="1">
    <citation type="submission" date="2021-05" db="EMBL/GenBank/DDBJ databases">
        <title>Diversity, taxonomy and evolution of archaeal viruses of the class Caudoviricetes.</title>
        <authorList>
            <person name="Liu Y."/>
            <person name="Demina T.A."/>
            <person name="Roux S."/>
            <person name="Aiewsakun P."/>
            <person name="Kazlauskas D."/>
            <person name="Simmonds P."/>
            <person name="Prangishvili D."/>
            <person name="Oksanen H.M."/>
            <person name="Krupovic M."/>
        </authorList>
    </citation>
    <scope>NUCLEOTIDE SEQUENCE</scope>
    <source>
        <strain evidence="3">HRTV-28/28</strain>
    </source>
</reference>
<feature type="transmembrane region" description="Helical" evidence="2">
    <location>
        <begin position="14"/>
        <end position="34"/>
    </location>
</feature>
<protein>
    <submittedName>
        <fullName evidence="3">Uncharacterized protein</fullName>
    </submittedName>
</protein>
<feature type="compositionally biased region" description="Basic and acidic residues" evidence="1">
    <location>
        <begin position="92"/>
        <end position="124"/>
    </location>
</feature>
<gene>
    <name evidence="3" type="ORF">HRTV-28_gp17</name>
</gene>
<evidence type="ECO:0000313" key="3">
    <source>
        <dbReference type="EMBL" id="UBF23455.1"/>
    </source>
</evidence>
<organism evidence="3 4">
    <name type="scientific">Halorubrum tailed virus 28</name>
    <dbReference type="NCBI Taxonomy" id="2878009"/>
    <lineage>
        <taxon>Viruses</taxon>
        <taxon>Duplodnaviria</taxon>
        <taxon>Heunggongvirae</taxon>
        <taxon>Uroviricota</taxon>
        <taxon>Caudoviricetes</taxon>
        <taxon>Suolaviridae</taxon>
        <taxon>Pormufvirus</taxon>
        <taxon>Pormufvirus salinum</taxon>
        <taxon>Pormufvirus HRTV28</taxon>
    </lineage>
</organism>
<proteinExistence type="predicted"/>
<keyword evidence="4" id="KW-1185">Reference proteome</keyword>
<feature type="region of interest" description="Disordered" evidence="1">
    <location>
        <begin position="92"/>
        <end position="142"/>
    </location>
</feature>
<name>A0AAE9BYC6_9CAUD</name>
<dbReference type="Proteomes" id="UP000827176">
    <property type="component" value="Segment"/>
</dbReference>
<sequence>MLLQTASEGSTNTALMEVLLFVITILLGVIGWGARKAYHDLQSRLEAANSRRTQNRDDIDDHSYMLYGSDKDTWDGVYSEVKKNRRGINQHREVLDQHGEKIGKHESALRREDMIGPEPPREDAPNAEDLVELNRIGDGGDD</sequence>